<evidence type="ECO:0000313" key="2">
    <source>
        <dbReference type="EMBL" id="CAD7230779.1"/>
    </source>
</evidence>
<accession>A0A7R8WKI6</accession>
<dbReference type="AlphaFoldDB" id="A0A7R8WKI6"/>
<feature type="region of interest" description="Disordered" evidence="1">
    <location>
        <begin position="932"/>
        <end position="951"/>
    </location>
</feature>
<reference evidence="2" key="1">
    <citation type="submission" date="2020-11" db="EMBL/GenBank/DDBJ databases">
        <authorList>
            <person name="Tran Van P."/>
        </authorList>
    </citation>
    <scope>NUCLEOTIDE SEQUENCE</scope>
</reference>
<proteinExistence type="predicted"/>
<organism evidence="2">
    <name type="scientific">Cyprideis torosa</name>
    <dbReference type="NCBI Taxonomy" id="163714"/>
    <lineage>
        <taxon>Eukaryota</taxon>
        <taxon>Metazoa</taxon>
        <taxon>Ecdysozoa</taxon>
        <taxon>Arthropoda</taxon>
        <taxon>Crustacea</taxon>
        <taxon>Oligostraca</taxon>
        <taxon>Ostracoda</taxon>
        <taxon>Podocopa</taxon>
        <taxon>Podocopida</taxon>
        <taxon>Cytherocopina</taxon>
        <taxon>Cytheroidea</taxon>
        <taxon>Cytherideidae</taxon>
        <taxon>Cyprideis</taxon>
    </lineage>
</organism>
<evidence type="ECO:0000256" key="1">
    <source>
        <dbReference type="SAM" id="MobiDB-lite"/>
    </source>
</evidence>
<feature type="non-terminal residue" evidence="2">
    <location>
        <position position="951"/>
    </location>
</feature>
<gene>
    <name evidence="2" type="ORF">CTOB1V02_LOCUS8635</name>
</gene>
<dbReference type="EMBL" id="OB662948">
    <property type="protein sequence ID" value="CAD7230779.1"/>
    <property type="molecule type" value="Genomic_DNA"/>
</dbReference>
<name>A0A7R8WKI6_9CRUS</name>
<feature type="compositionally biased region" description="Low complexity" evidence="1">
    <location>
        <begin position="933"/>
        <end position="944"/>
    </location>
</feature>
<protein>
    <submittedName>
        <fullName evidence="2">Uncharacterized protein</fullName>
    </submittedName>
</protein>
<sequence>ATEDLVAEEVSAAWEAATEAVTVDPVVEVVFEETVSVEVTEDTVATEDPAAKPDFEEAMDGDTAEIAKEETHWQTLQDFLEKRKDWGSPFWSSLVRENRVDVIVMVDIFIIVDIQSIGVIVATLKRSPGWHLLLSLDDDLYERAAAASKEGKGKETPLKIAVVSGLCRCKGWEGNTLTLTQEVAGPVDEINAGHLTCNQAGCNRARLFSRASCFSPFWPEWSGGNGARSPASADGDRVFGPEPMSGWEGLSGEMGQWRSGKPLNEHNFTGLLSPHSSNGLMIVLNQGNTHRAFIQLTRDNPPLTRQSSTLDEIHFQNRQMMSSKEGFETAGWLDISAASAATPGCLAPAIPSSLLLVICTNENRGLALSHRVLLMSGLAIVLFVLLVFLNTDHSKAECSLPGTLVNMGMMQMGKTQTVEYRRTGGRILFGIFGPRKKKRFTVTVEHPFTVEGVQIWLKTDKFPPLLEIQKIVKEDGNNDVRSISCIAFNEQKYPTHSSSKIPIAIQQVALESEVFTEHSMYGTTRTWVGKPTLKFTCQDLVQLGDLDGDYWISLKAFNAIIPPPVVEIYNSNELMIESYPLDQIVATFGSTTLRLPGNIGCRSFLVKVRCASVEMLGDGQSKWYFLPSPSENNSLLIPAIDPPTLMISSSQPMNSKQDPFSNLEDVRIDIISPRENNTPQLLICTQQECSKDRKEGQLYDLRFKIASKAANGELLESCFTSIPPQQMPQLKFSLTFKNTVAVSFRNLSDVTKQNAAFTSEKGNIVIGPTKIHSTEFVPSALDLLSPSEIPEQPEEVIGSIGIQWSQQSIVYQRLELQILLQDLASAERFHWCSFNESTSVIRWKFSGVDDSCNIEFTVRYAYQKDNEQKLMVIKTRGVFEELNSTFHFGIHIGTVFPAAGQHMDGMLIFNVSLTDIPNKESSCSVIHNLAGPSRSMVSSSSDFSRPADFDI</sequence>